<organism evidence="2 3">
    <name type="scientific">Microscilla marina ATCC 23134</name>
    <dbReference type="NCBI Taxonomy" id="313606"/>
    <lineage>
        <taxon>Bacteria</taxon>
        <taxon>Pseudomonadati</taxon>
        <taxon>Bacteroidota</taxon>
        <taxon>Cytophagia</taxon>
        <taxon>Cytophagales</taxon>
        <taxon>Microscillaceae</taxon>
        <taxon>Microscilla</taxon>
    </lineage>
</organism>
<dbReference type="AlphaFoldDB" id="A1ZEB6"/>
<reference evidence="2 3" key="1">
    <citation type="submission" date="2007-01" db="EMBL/GenBank/DDBJ databases">
        <authorList>
            <person name="Haygood M."/>
            <person name="Podell S."/>
            <person name="Anderson C."/>
            <person name="Hopkinson B."/>
            <person name="Roe K."/>
            <person name="Barbeau K."/>
            <person name="Gaasterland T."/>
            <person name="Ferriera S."/>
            <person name="Johnson J."/>
            <person name="Kravitz S."/>
            <person name="Beeson K."/>
            <person name="Sutton G."/>
            <person name="Rogers Y.-H."/>
            <person name="Friedman R."/>
            <person name="Frazier M."/>
            <person name="Venter J.C."/>
        </authorList>
    </citation>
    <scope>NUCLEOTIDE SEQUENCE [LARGE SCALE GENOMIC DNA]</scope>
    <source>
        <strain evidence="2 3">ATCC 23134</strain>
    </source>
</reference>
<accession>A1ZEB6</accession>
<evidence type="ECO:0000313" key="3">
    <source>
        <dbReference type="Proteomes" id="UP000004095"/>
    </source>
</evidence>
<dbReference type="Proteomes" id="UP000004095">
    <property type="component" value="Unassembled WGS sequence"/>
</dbReference>
<feature type="compositionally biased region" description="Low complexity" evidence="1">
    <location>
        <begin position="237"/>
        <end position="258"/>
    </location>
</feature>
<comment type="caution">
    <text evidence="2">The sequence shown here is derived from an EMBL/GenBank/DDBJ whole genome shotgun (WGS) entry which is preliminary data.</text>
</comment>
<evidence type="ECO:0008006" key="4">
    <source>
        <dbReference type="Google" id="ProtNLM"/>
    </source>
</evidence>
<proteinExistence type="predicted"/>
<dbReference type="EMBL" id="AAWS01000003">
    <property type="protein sequence ID" value="EAY31424.1"/>
    <property type="molecule type" value="Genomic_DNA"/>
</dbReference>
<name>A1ZEB6_MICM2</name>
<sequence length="421" mass="47485">MVLFCQISNAQTNDTTRAPHKPLSGKNKEHIEVEKHEFHEQIETRVLFNGGQNTPNKIGKEHLDFIISGLKKDIAKYKHLYPQDKIVLSLKIKGYSDAKPFYPNQSPEERQTLNDYLAKKRTYYISNSVKKGLYPLVHGIEQALVIKGEELPPYYTSDEPEDPQRRMCIVTVLAYSVPVDSFASRKPAIIAIDHHKKFVPTLVEPKHQYLALHLPQKTTTKYHAGGKLTASNPTITNPVLPNNSNNKNKVVTPKATKPTPKTSAGAIAVVKGGNVVYANTNASVQFHTGWHTPKPQDYQYLQQLIKEIKEKVAIYRRNNDNKPMVIQLDVRGYADKQGFYYNQPIAQRQAQNKRLSEWRARTIGQFLQKYLKSQSIKVALSTQGLGETLPPGVTDGAVNDPLRRTCRASIQVVEGQAVNTR</sequence>
<keyword evidence="3" id="KW-1185">Reference proteome</keyword>
<feature type="region of interest" description="Disordered" evidence="1">
    <location>
        <begin position="230"/>
        <end position="258"/>
    </location>
</feature>
<gene>
    <name evidence="2" type="ORF">M23134_04257</name>
</gene>
<dbReference type="InterPro" id="IPR036737">
    <property type="entry name" value="OmpA-like_sf"/>
</dbReference>
<evidence type="ECO:0000256" key="1">
    <source>
        <dbReference type="SAM" id="MobiDB-lite"/>
    </source>
</evidence>
<protein>
    <recommendedName>
        <fullName evidence="4">OmpA-like domain-containing protein</fullName>
    </recommendedName>
</protein>
<dbReference type="SUPFAM" id="SSF103088">
    <property type="entry name" value="OmpA-like"/>
    <property type="match status" value="1"/>
</dbReference>
<dbReference type="Gene3D" id="3.30.1330.60">
    <property type="entry name" value="OmpA-like domain"/>
    <property type="match status" value="1"/>
</dbReference>
<evidence type="ECO:0000313" key="2">
    <source>
        <dbReference type="EMBL" id="EAY31424.1"/>
    </source>
</evidence>